<dbReference type="PANTHER" id="PTHR33988:SF1">
    <property type="entry name" value="ENDORIBONUCLEASE MAZF7-RELATED"/>
    <property type="match status" value="1"/>
</dbReference>
<dbReference type="PANTHER" id="PTHR33988">
    <property type="entry name" value="ENDORIBONUCLEASE MAZF-RELATED"/>
    <property type="match status" value="1"/>
</dbReference>
<dbReference type="RefSeq" id="WP_241227170.1">
    <property type="nucleotide sequence ID" value="NZ_JAFEJY010000001.1"/>
</dbReference>
<organism evidence="3 4">
    <name type="scientific">Bifidobacterium callimiconis</name>
    <dbReference type="NCBI Taxonomy" id="2306973"/>
    <lineage>
        <taxon>Bacteria</taxon>
        <taxon>Bacillati</taxon>
        <taxon>Actinomycetota</taxon>
        <taxon>Actinomycetes</taxon>
        <taxon>Bifidobacteriales</taxon>
        <taxon>Bifidobacteriaceae</taxon>
        <taxon>Bifidobacterium</taxon>
    </lineage>
</organism>
<keyword evidence="4" id="KW-1185">Reference proteome</keyword>
<name>A0A430FIN0_9BIFI</name>
<evidence type="ECO:0000313" key="3">
    <source>
        <dbReference type="EMBL" id="RSX52631.1"/>
    </source>
</evidence>
<dbReference type="Pfam" id="PF02452">
    <property type="entry name" value="PemK_toxin"/>
    <property type="match status" value="1"/>
</dbReference>
<dbReference type="Gene3D" id="2.30.30.110">
    <property type="match status" value="1"/>
</dbReference>
<dbReference type="GO" id="GO:0016075">
    <property type="term" value="P:rRNA catabolic process"/>
    <property type="evidence" value="ECO:0007669"/>
    <property type="project" value="TreeGrafter"/>
</dbReference>
<dbReference type="SUPFAM" id="SSF50118">
    <property type="entry name" value="Cell growth inhibitor/plasmid maintenance toxic component"/>
    <property type="match status" value="1"/>
</dbReference>
<comment type="similarity">
    <text evidence="1">Belongs to the PemK/MazF family.</text>
</comment>
<evidence type="ECO:0000256" key="2">
    <source>
        <dbReference type="ARBA" id="ARBA00022649"/>
    </source>
</evidence>
<dbReference type="Proteomes" id="UP000288607">
    <property type="component" value="Unassembled WGS sequence"/>
</dbReference>
<dbReference type="GO" id="GO:0006402">
    <property type="term" value="P:mRNA catabolic process"/>
    <property type="evidence" value="ECO:0007669"/>
    <property type="project" value="TreeGrafter"/>
</dbReference>
<comment type="caution">
    <text evidence="3">The sequence shown here is derived from an EMBL/GenBank/DDBJ whole genome shotgun (WGS) entry which is preliminary data.</text>
</comment>
<reference evidence="3 4" key="1">
    <citation type="submission" date="2018-09" db="EMBL/GenBank/DDBJ databases">
        <title>Characterization of the phylogenetic diversity of five novel species belonging to the genus Bifidobacterium.</title>
        <authorList>
            <person name="Lugli G.A."/>
            <person name="Duranti S."/>
            <person name="Milani C."/>
        </authorList>
    </citation>
    <scope>NUCLEOTIDE SEQUENCE [LARGE SCALE GENOMIC DNA]</scope>
    <source>
        <strain evidence="3 4">2028B</strain>
    </source>
</reference>
<proteinExistence type="inferred from homology"/>
<dbReference type="InterPro" id="IPR011067">
    <property type="entry name" value="Plasmid_toxin/cell-grow_inhib"/>
</dbReference>
<dbReference type="InterPro" id="IPR003477">
    <property type="entry name" value="PemK-like"/>
</dbReference>
<evidence type="ECO:0000313" key="4">
    <source>
        <dbReference type="Proteomes" id="UP000288607"/>
    </source>
</evidence>
<evidence type="ECO:0000256" key="1">
    <source>
        <dbReference type="ARBA" id="ARBA00007521"/>
    </source>
</evidence>
<dbReference type="GO" id="GO:0004521">
    <property type="term" value="F:RNA endonuclease activity"/>
    <property type="evidence" value="ECO:0007669"/>
    <property type="project" value="TreeGrafter"/>
</dbReference>
<dbReference type="GO" id="GO:0003677">
    <property type="term" value="F:DNA binding"/>
    <property type="evidence" value="ECO:0007669"/>
    <property type="project" value="InterPro"/>
</dbReference>
<gene>
    <name evidence="3" type="ORF">D2E23_0359</name>
</gene>
<dbReference type="AlphaFoldDB" id="A0A430FIN0"/>
<accession>A0A430FIN0</accession>
<protein>
    <submittedName>
        <fullName evidence="3">mRNA interferase PemK</fullName>
    </submittedName>
</protein>
<keyword evidence="2" id="KW-1277">Toxin-antitoxin system</keyword>
<sequence length="169" mass="18350">MKRGEIWTLQADGYASKPRPVVIVQNDAVDRFDSVITCLLTSYDSSGIDTRVRLEPNPENGLNKVSYVMTDKIVTVDRKLLGYQVGVVDDAAMASIGRALRVCGNVDTGIMWVNTYMNDASGMSVSPHRQSGMSVDGGLKEYTVLKQITLATHPTKSGWFAGMDGEDAA</sequence>
<dbReference type="EMBL" id="QXGJ01000001">
    <property type="protein sequence ID" value="RSX52631.1"/>
    <property type="molecule type" value="Genomic_DNA"/>
</dbReference>